<keyword evidence="6" id="KW-1185">Reference proteome</keyword>
<feature type="transmembrane region" description="Helical" evidence="5">
    <location>
        <begin position="12"/>
        <end position="31"/>
    </location>
</feature>
<dbReference type="InterPro" id="IPR023271">
    <property type="entry name" value="Aquaporin-like"/>
</dbReference>
<keyword evidence="4 5" id="KW-0472">Membrane</keyword>
<feature type="transmembrane region" description="Helical" evidence="5">
    <location>
        <begin position="100"/>
        <end position="122"/>
    </location>
</feature>
<evidence type="ECO:0000256" key="4">
    <source>
        <dbReference type="ARBA" id="ARBA00023136"/>
    </source>
</evidence>
<protein>
    <submittedName>
        <fullName evidence="7">Aquaporin</fullName>
    </submittedName>
</protein>
<dbReference type="Gene3D" id="1.20.1080.10">
    <property type="entry name" value="Glycerol uptake facilitator protein"/>
    <property type="match status" value="1"/>
</dbReference>
<evidence type="ECO:0000256" key="1">
    <source>
        <dbReference type="ARBA" id="ARBA00004141"/>
    </source>
</evidence>
<dbReference type="GO" id="GO:0016020">
    <property type="term" value="C:membrane"/>
    <property type="evidence" value="ECO:0007669"/>
    <property type="project" value="UniProtKB-SubCell"/>
</dbReference>
<reference evidence="7" key="1">
    <citation type="submission" date="2022-11" db="UniProtKB">
        <authorList>
            <consortium name="WormBaseParasite"/>
        </authorList>
    </citation>
    <scope>IDENTIFICATION</scope>
</reference>
<dbReference type="SUPFAM" id="SSF81338">
    <property type="entry name" value="Aquaporin-like"/>
    <property type="match status" value="1"/>
</dbReference>
<proteinExistence type="predicted"/>
<organism evidence="6 7">
    <name type="scientific">Globodera rostochiensis</name>
    <name type="common">Golden nematode worm</name>
    <name type="synonym">Heterodera rostochiensis</name>
    <dbReference type="NCBI Taxonomy" id="31243"/>
    <lineage>
        <taxon>Eukaryota</taxon>
        <taxon>Metazoa</taxon>
        <taxon>Ecdysozoa</taxon>
        <taxon>Nematoda</taxon>
        <taxon>Chromadorea</taxon>
        <taxon>Rhabditida</taxon>
        <taxon>Tylenchina</taxon>
        <taxon>Tylenchomorpha</taxon>
        <taxon>Tylenchoidea</taxon>
        <taxon>Heteroderidae</taxon>
        <taxon>Heteroderinae</taxon>
        <taxon>Globodera</taxon>
    </lineage>
</organism>
<comment type="subcellular location">
    <subcellularLocation>
        <location evidence="1">Membrane</location>
        <topology evidence="1">Multi-pass membrane protein</topology>
    </subcellularLocation>
</comment>
<accession>A0A914H597</accession>
<dbReference type="PANTHER" id="PTHR21191:SF15">
    <property type="entry name" value="AQUAPORIN"/>
    <property type="match status" value="1"/>
</dbReference>
<keyword evidence="2 5" id="KW-0812">Transmembrane</keyword>
<sequence>MFDVNFVMDNYGLGGVFLEIALIEFVNAFLFQRAFADPCHLIYNYLRGRHTVIYSSLLLAIQFIAAYASWLISKQFFALNLHPQHVNAFDEKCSADLTVAIIYGSIVEALGLFASKLAEFCIDERILSPNGATLINALCSGLITILGINITGMYANPIVAWALTFNCEGTSHFGHFVVYWMAPICAFFATKKRLISATPSNLSMC</sequence>
<dbReference type="WBParaSite" id="Gr19_v10_g14286.t1">
    <property type="protein sequence ID" value="Gr19_v10_g14286.t1"/>
    <property type="gene ID" value="Gr19_v10_g14286"/>
</dbReference>
<dbReference type="GO" id="GO:0005737">
    <property type="term" value="C:cytoplasm"/>
    <property type="evidence" value="ECO:0007669"/>
    <property type="project" value="TreeGrafter"/>
</dbReference>
<dbReference type="GO" id="GO:0015267">
    <property type="term" value="F:channel activity"/>
    <property type="evidence" value="ECO:0007669"/>
    <property type="project" value="TreeGrafter"/>
</dbReference>
<feature type="transmembrane region" description="Helical" evidence="5">
    <location>
        <begin position="134"/>
        <end position="153"/>
    </location>
</feature>
<evidence type="ECO:0000256" key="2">
    <source>
        <dbReference type="ARBA" id="ARBA00022692"/>
    </source>
</evidence>
<feature type="transmembrane region" description="Helical" evidence="5">
    <location>
        <begin position="52"/>
        <end position="72"/>
    </location>
</feature>
<name>A0A914H597_GLORO</name>
<evidence type="ECO:0000313" key="6">
    <source>
        <dbReference type="Proteomes" id="UP000887572"/>
    </source>
</evidence>
<dbReference type="InterPro" id="IPR051883">
    <property type="entry name" value="AQP11/12_channel"/>
</dbReference>
<evidence type="ECO:0000256" key="3">
    <source>
        <dbReference type="ARBA" id="ARBA00022989"/>
    </source>
</evidence>
<evidence type="ECO:0000256" key="5">
    <source>
        <dbReference type="SAM" id="Phobius"/>
    </source>
</evidence>
<dbReference type="AlphaFoldDB" id="A0A914H597"/>
<keyword evidence="3 5" id="KW-1133">Transmembrane helix</keyword>
<dbReference type="Proteomes" id="UP000887572">
    <property type="component" value="Unplaced"/>
</dbReference>
<dbReference type="PANTHER" id="PTHR21191">
    <property type="entry name" value="AQUAPORIN"/>
    <property type="match status" value="1"/>
</dbReference>
<feature type="transmembrane region" description="Helical" evidence="5">
    <location>
        <begin position="173"/>
        <end position="190"/>
    </location>
</feature>
<evidence type="ECO:0000313" key="7">
    <source>
        <dbReference type="WBParaSite" id="Gr19_v10_g14286.t1"/>
    </source>
</evidence>